<dbReference type="InterPro" id="IPR032805">
    <property type="entry name" value="Wax_synthase_dom"/>
</dbReference>
<dbReference type="InterPro" id="IPR044851">
    <property type="entry name" value="Wax_synthase"/>
</dbReference>
<feature type="domain" description="Wax synthase" evidence="9">
    <location>
        <begin position="331"/>
        <end position="417"/>
    </location>
</feature>
<evidence type="ECO:0000313" key="10">
    <source>
        <dbReference type="EMBL" id="KAF9545846.1"/>
    </source>
</evidence>
<evidence type="ECO:0000259" key="9">
    <source>
        <dbReference type="Pfam" id="PF13813"/>
    </source>
</evidence>
<dbReference type="Pfam" id="PF13813">
    <property type="entry name" value="MBOAT_2"/>
    <property type="match status" value="1"/>
</dbReference>
<keyword evidence="7 8" id="KW-0472">Membrane</keyword>
<evidence type="ECO:0000256" key="7">
    <source>
        <dbReference type="ARBA" id="ARBA00023136"/>
    </source>
</evidence>
<comment type="caution">
    <text evidence="10">The sequence shown here is derived from an EMBL/GenBank/DDBJ whole genome shotgun (WGS) entry which is preliminary data.</text>
</comment>
<keyword evidence="4" id="KW-0808">Transferase</keyword>
<comment type="subcellular location">
    <subcellularLocation>
        <location evidence="1">Membrane</location>
        <topology evidence="1">Multi-pass membrane protein</topology>
    </subcellularLocation>
</comment>
<dbReference type="AlphaFoldDB" id="A0A9P6K4I7"/>
<name>A0A9P6K4I7_9FUNG</name>
<comment type="pathway">
    <text evidence="2">Secondary metabolite biosynthesis.</text>
</comment>
<keyword evidence="6 8" id="KW-1133">Transmembrane helix</keyword>
<keyword evidence="11" id="KW-1185">Reference proteome</keyword>
<organism evidence="10 11">
    <name type="scientific">Mortierella hygrophila</name>
    <dbReference type="NCBI Taxonomy" id="979708"/>
    <lineage>
        <taxon>Eukaryota</taxon>
        <taxon>Fungi</taxon>
        <taxon>Fungi incertae sedis</taxon>
        <taxon>Mucoromycota</taxon>
        <taxon>Mortierellomycotina</taxon>
        <taxon>Mortierellomycetes</taxon>
        <taxon>Mortierellales</taxon>
        <taxon>Mortierellaceae</taxon>
        <taxon>Mortierella</taxon>
    </lineage>
</organism>
<comment type="similarity">
    <text evidence="3">Belongs to the wax synthase family.</text>
</comment>
<accession>A0A9P6K4I7</accession>
<evidence type="ECO:0000256" key="6">
    <source>
        <dbReference type="ARBA" id="ARBA00022989"/>
    </source>
</evidence>
<evidence type="ECO:0000256" key="3">
    <source>
        <dbReference type="ARBA" id="ARBA00007282"/>
    </source>
</evidence>
<dbReference type="Proteomes" id="UP000723463">
    <property type="component" value="Unassembled WGS sequence"/>
</dbReference>
<sequence>MAIDMVLAQVEDTLSHGANNFMTLLRTHSDLPIAQFLAAPWRFTTSSAFYGAVTYSTPTSEQLFAPHKVISDGLLNIPLVLAIVVLYRMFLWPFSGRVKQILAFPLIIYLVIVPVLYTCPTVYFHFMMAVISIWTVTRMIDLYYVQPWTGVPSRNYLISQAARAAARSKKIDTSSFSSTKSTSGLNKTTTSTITTTTTTTTMTTNGSTAETIDFFHWDSERLQEELWSPLRKQNGKKSDPSVGRSWIDLLPPFLFYYTVFDSIIYFLSFYTAEEVMSAPTLEYGFIVSVVCSYVYNNLRASVFMNVIMYCATTGNRADPQEWTMLGTKLPLFAYSPTDFWINWHTLFRYVWVDLGFNPVKRFCIKHLGPERLGRRGSQWAREILPVYAVFFLSGSMHGYIIYALWRQNGWAQMAYFMIQATGVVVSKAIQRSFIGKAIQRAYEGGSLTRQCAMKGVGALLMLVFHMATAPFFISAYERQGMWLEVKGISITNRIFGK</sequence>
<feature type="transmembrane region" description="Helical" evidence="8">
    <location>
        <begin position="384"/>
        <end position="405"/>
    </location>
</feature>
<feature type="transmembrane region" description="Helical" evidence="8">
    <location>
        <begin position="276"/>
        <end position="295"/>
    </location>
</feature>
<feature type="transmembrane region" description="Helical" evidence="8">
    <location>
        <begin position="101"/>
        <end position="117"/>
    </location>
</feature>
<evidence type="ECO:0000256" key="1">
    <source>
        <dbReference type="ARBA" id="ARBA00004141"/>
    </source>
</evidence>
<proteinExistence type="inferred from homology"/>
<dbReference type="GO" id="GO:0016020">
    <property type="term" value="C:membrane"/>
    <property type="evidence" value="ECO:0007669"/>
    <property type="project" value="UniProtKB-SubCell"/>
</dbReference>
<feature type="transmembrane region" description="Helical" evidence="8">
    <location>
        <begin position="73"/>
        <end position="94"/>
    </location>
</feature>
<evidence type="ECO:0000256" key="4">
    <source>
        <dbReference type="ARBA" id="ARBA00022679"/>
    </source>
</evidence>
<evidence type="ECO:0000313" key="11">
    <source>
        <dbReference type="Proteomes" id="UP000723463"/>
    </source>
</evidence>
<feature type="transmembrane region" description="Helical" evidence="8">
    <location>
        <begin position="451"/>
        <end position="473"/>
    </location>
</feature>
<dbReference type="EMBL" id="JAAAXW010000065">
    <property type="protein sequence ID" value="KAF9545846.1"/>
    <property type="molecule type" value="Genomic_DNA"/>
</dbReference>
<reference evidence="10" key="1">
    <citation type="journal article" date="2020" name="Fungal Divers.">
        <title>Resolving the Mortierellaceae phylogeny through synthesis of multi-gene phylogenetics and phylogenomics.</title>
        <authorList>
            <person name="Vandepol N."/>
            <person name="Liber J."/>
            <person name="Desiro A."/>
            <person name="Na H."/>
            <person name="Kennedy M."/>
            <person name="Barry K."/>
            <person name="Grigoriev I.V."/>
            <person name="Miller A.N."/>
            <person name="O'Donnell K."/>
            <person name="Stajich J.E."/>
            <person name="Bonito G."/>
        </authorList>
    </citation>
    <scope>NUCLEOTIDE SEQUENCE</scope>
    <source>
        <strain evidence="10">NRRL 2591</strain>
    </source>
</reference>
<gene>
    <name evidence="10" type="ORF">EC957_010474</name>
</gene>
<feature type="transmembrane region" description="Helical" evidence="8">
    <location>
        <begin position="253"/>
        <end position="270"/>
    </location>
</feature>
<feature type="transmembrane region" description="Helical" evidence="8">
    <location>
        <begin position="411"/>
        <end position="430"/>
    </location>
</feature>
<evidence type="ECO:0000256" key="8">
    <source>
        <dbReference type="SAM" id="Phobius"/>
    </source>
</evidence>
<evidence type="ECO:0000256" key="5">
    <source>
        <dbReference type="ARBA" id="ARBA00022692"/>
    </source>
</evidence>
<protein>
    <recommendedName>
        <fullName evidence="9">Wax synthase domain-containing protein</fullName>
    </recommendedName>
</protein>
<keyword evidence="5 8" id="KW-0812">Transmembrane</keyword>
<dbReference type="GO" id="GO:0008374">
    <property type="term" value="F:O-acyltransferase activity"/>
    <property type="evidence" value="ECO:0007669"/>
    <property type="project" value="InterPro"/>
</dbReference>
<dbReference type="PANTHER" id="PTHR31595">
    <property type="entry name" value="LONG-CHAIN-ALCOHOL O-FATTY-ACYLTRANSFERASE 3-RELATED"/>
    <property type="match status" value="1"/>
</dbReference>
<dbReference type="GO" id="GO:0006629">
    <property type="term" value="P:lipid metabolic process"/>
    <property type="evidence" value="ECO:0007669"/>
    <property type="project" value="InterPro"/>
</dbReference>
<dbReference type="PANTHER" id="PTHR31595:SF57">
    <property type="entry name" value="OS04G0481900 PROTEIN"/>
    <property type="match status" value="1"/>
</dbReference>
<evidence type="ECO:0000256" key="2">
    <source>
        <dbReference type="ARBA" id="ARBA00005179"/>
    </source>
</evidence>